<accession>A0AAF0FE06</accession>
<dbReference type="PANTHER" id="PTHR10366">
    <property type="entry name" value="NAD DEPENDENT EPIMERASE/DEHYDRATASE"/>
    <property type="match status" value="1"/>
</dbReference>
<evidence type="ECO:0000259" key="3">
    <source>
        <dbReference type="Pfam" id="PF01073"/>
    </source>
</evidence>
<dbReference type="AlphaFoldDB" id="A0AAF0FE06"/>
<dbReference type="EMBL" id="CP118379">
    <property type="protein sequence ID" value="WFD44779.1"/>
    <property type="molecule type" value="Genomic_DNA"/>
</dbReference>
<feature type="domain" description="3-beta hydroxysteroid dehydrogenase/isomerase" evidence="3">
    <location>
        <begin position="13"/>
        <end position="134"/>
    </location>
</feature>
<dbReference type="Proteomes" id="UP001214628">
    <property type="component" value="Chromosome 5"/>
</dbReference>
<keyword evidence="5" id="KW-1185">Reference proteome</keyword>
<dbReference type="SUPFAM" id="SSF51735">
    <property type="entry name" value="NAD(P)-binding Rossmann-fold domains"/>
    <property type="match status" value="1"/>
</dbReference>
<reference evidence="4" key="1">
    <citation type="submission" date="2023-02" db="EMBL/GenBank/DDBJ databases">
        <title>Mating type loci evolution in Malassezia.</title>
        <authorList>
            <person name="Coelho M.A."/>
        </authorList>
    </citation>
    <scope>NUCLEOTIDE SEQUENCE</scope>
    <source>
        <strain evidence="4">CBS 14136</strain>
    </source>
</reference>
<comment type="similarity">
    <text evidence="2">Belongs to the NAD(P)-dependent epimerase/dehydratase family. Dihydroflavonol-4-reductase subfamily.</text>
</comment>
<evidence type="ECO:0000256" key="2">
    <source>
        <dbReference type="ARBA" id="ARBA00023445"/>
    </source>
</evidence>
<dbReference type="Gene3D" id="3.40.50.720">
    <property type="entry name" value="NAD(P)-binding Rossmann-like Domain"/>
    <property type="match status" value="1"/>
</dbReference>
<sequence length="346" mass="38981">MSDRVEENRRTLAVTGATGFIGAHIVREALERDTYHVRSIVRSKEKGDELQKLFPSQHHSVAYVADIRNTEELKRAFQGCTHIQHVASPYYMTFDDPRSQMLDPAIEGTMAVLKAADETETVEHLLLTSSFAAMNCIEKGGSLRDYTYSEKDWNPATYEGALKKDNKVYIYCASKVLAEQSAWKFCREKRPKFHLTTFCPPGVVGPMVHPVSSLEHLNTSCANVWRIVSGATNNSVPPTLLPQTVDVRDVAKAQVNAMSIDEAKGKRFVLCGYYIDLQLVVDYLREQFPEHCDTIPVGNPGVRNQPGPIAKLDVSQAEKILNMTWTPWKQTYSDLVSQLWRMNGKK</sequence>
<dbReference type="GO" id="GO:0006694">
    <property type="term" value="P:steroid biosynthetic process"/>
    <property type="evidence" value="ECO:0007669"/>
    <property type="project" value="InterPro"/>
</dbReference>
<gene>
    <name evidence="4" type="ORF">MPSI1_003450</name>
</gene>
<dbReference type="GO" id="GO:0016616">
    <property type="term" value="F:oxidoreductase activity, acting on the CH-OH group of donors, NAD or NADP as acceptor"/>
    <property type="evidence" value="ECO:0007669"/>
    <property type="project" value="InterPro"/>
</dbReference>
<evidence type="ECO:0000256" key="1">
    <source>
        <dbReference type="ARBA" id="ARBA00023002"/>
    </source>
</evidence>
<dbReference type="PANTHER" id="PTHR10366:SF564">
    <property type="entry name" value="STEROL-4-ALPHA-CARBOXYLATE 3-DEHYDROGENASE, DECARBOXYLATING"/>
    <property type="match status" value="1"/>
</dbReference>
<name>A0AAF0FE06_9BASI</name>
<protein>
    <recommendedName>
        <fullName evidence="3">3-beta hydroxysteroid dehydrogenase/isomerase domain-containing protein</fullName>
    </recommendedName>
</protein>
<dbReference type="InterPro" id="IPR002225">
    <property type="entry name" value="3Beta_OHSteriod_DH/Estase"/>
</dbReference>
<dbReference type="InterPro" id="IPR050425">
    <property type="entry name" value="NAD(P)_dehydrat-like"/>
</dbReference>
<dbReference type="InterPro" id="IPR036291">
    <property type="entry name" value="NAD(P)-bd_dom_sf"/>
</dbReference>
<dbReference type="Pfam" id="PF01073">
    <property type="entry name" value="3Beta_HSD"/>
    <property type="match status" value="1"/>
</dbReference>
<evidence type="ECO:0000313" key="4">
    <source>
        <dbReference type="EMBL" id="WFD44779.1"/>
    </source>
</evidence>
<proteinExistence type="inferred from homology"/>
<evidence type="ECO:0000313" key="5">
    <source>
        <dbReference type="Proteomes" id="UP001214628"/>
    </source>
</evidence>
<keyword evidence="1" id="KW-0560">Oxidoreductase</keyword>
<organism evidence="4 5">
    <name type="scientific">Malassezia psittaci</name>
    <dbReference type="NCBI Taxonomy" id="1821823"/>
    <lineage>
        <taxon>Eukaryota</taxon>
        <taxon>Fungi</taxon>
        <taxon>Dikarya</taxon>
        <taxon>Basidiomycota</taxon>
        <taxon>Ustilaginomycotina</taxon>
        <taxon>Malasseziomycetes</taxon>
        <taxon>Malasseziales</taxon>
        <taxon>Malasseziaceae</taxon>
        <taxon>Malassezia</taxon>
    </lineage>
</organism>